<sequence>MTATPKYLTVPEFVARLGDEAEQLAGTGLRDARVIDEARLADPLVHADGVIDGYVRARYPRAFVVPEVLKGIAHDIARYRLRAKGGQQTAMTDAIKEQYDEAMRQLRDIASGKLTLDVDGDGSQPEVGTVAEAMGGSMPPDRMSGVLEGWR</sequence>
<evidence type="ECO:0000313" key="2">
    <source>
        <dbReference type="EMBL" id="CAA0086917.1"/>
    </source>
</evidence>
<dbReference type="Proteomes" id="UP000433050">
    <property type="component" value="Unassembled WGS sequence"/>
</dbReference>
<protein>
    <recommendedName>
        <fullName evidence="4">DUF1320 domain-containing protein</fullName>
    </recommendedName>
</protein>
<keyword evidence="3" id="KW-1185">Reference proteome</keyword>
<reference evidence="2 3" key="1">
    <citation type="submission" date="2019-12" db="EMBL/GenBank/DDBJ databases">
        <authorList>
            <person name="Reyes-Prieto M."/>
        </authorList>
    </citation>
    <scope>NUCLEOTIDE SEQUENCE [LARGE SCALE GENOMIC DNA]</scope>
    <source>
        <strain evidence="2">HF14-78462</strain>
    </source>
</reference>
<proteinExistence type="predicted"/>
<dbReference type="Pfam" id="PF07030">
    <property type="entry name" value="Phage_Mu_Gp36"/>
    <property type="match status" value="1"/>
</dbReference>
<dbReference type="RefSeq" id="WP_159597677.1">
    <property type="nucleotide sequence ID" value="NZ_CACSAS010000001.1"/>
</dbReference>
<name>A0A5S9N9Y3_9HYPH</name>
<evidence type="ECO:0000256" key="1">
    <source>
        <dbReference type="SAM" id="MobiDB-lite"/>
    </source>
</evidence>
<feature type="region of interest" description="Disordered" evidence="1">
    <location>
        <begin position="130"/>
        <end position="151"/>
    </location>
</feature>
<dbReference type="EMBL" id="CACSAS010000001">
    <property type="protein sequence ID" value="CAA0086917.1"/>
    <property type="molecule type" value="Genomic_DNA"/>
</dbReference>
<gene>
    <name evidence="2" type="ORF">STARVERO_00331</name>
</gene>
<accession>A0A5S9N9Y3</accession>
<organism evidence="2 3">
    <name type="scientific">Starkeya nomas</name>
    <dbReference type="NCBI Taxonomy" id="2666134"/>
    <lineage>
        <taxon>Bacteria</taxon>
        <taxon>Pseudomonadati</taxon>
        <taxon>Pseudomonadota</taxon>
        <taxon>Alphaproteobacteria</taxon>
        <taxon>Hyphomicrobiales</taxon>
        <taxon>Xanthobacteraceae</taxon>
        <taxon>Starkeya</taxon>
    </lineage>
</organism>
<dbReference type="InterPro" id="IPR009752">
    <property type="entry name" value="Phage_Mu_GpJ"/>
</dbReference>
<dbReference type="AlphaFoldDB" id="A0A5S9N9Y3"/>
<evidence type="ECO:0008006" key="4">
    <source>
        <dbReference type="Google" id="ProtNLM"/>
    </source>
</evidence>
<evidence type="ECO:0000313" key="3">
    <source>
        <dbReference type="Proteomes" id="UP000433050"/>
    </source>
</evidence>